<dbReference type="OrthoDB" id="181456at2157"/>
<dbReference type="InterPro" id="IPR040624">
    <property type="entry name" value="HalOD1"/>
</dbReference>
<dbReference type="RefSeq" id="WP_148859741.1">
    <property type="nucleotide sequence ID" value="NZ_PHNJ01000013.1"/>
</dbReference>
<keyword evidence="3" id="KW-1185">Reference proteome</keyword>
<evidence type="ECO:0000313" key="2">
    <source>
        <dbReference type="EMBL" id="TYL36998.1"/>
    </source>
</evidence>
<dbReference type="EMBL" id="PHNJ01000013">
    <property type="protein sequence ID" value="TYL36998.1"/>
    <property type="molecule type" value="Genomic_DNA"/>
</dbReference>
<feature type="domain" description="Halobacterial output" evidence="1">
    <location>
        <begin position="15"/>
        <end position="85"/>
    </location>
</feature>
<name>A0A8J8TP37_9EURY</name>
<evidence type="ECO:0000259" key="1">
    <source>
        <dbReference type="Pfam" id="PF18545"/>
    </source>
</evidence>
<organism evidence="2 3">
    <name type="scientific">Natronococcus pandeyae</name>
    <dbReference type="NCBI Taxonomy" id="2055836"/>
    <lineage>
        <taxon>Archaea</taxon>
        <taxon>Methanobacteriati</taxon>
        <taxon>Methanobacteriota</taxon>
        <taxon>Stenosarchaea group</taxon>
        <taxon>Halobacteria</taxon>
        <taxon>Halobacteriales</taxon>
        <taxon>Natrialbaceae</taxon>
        <taxon>Natronococcus</taxon>
    </lineage>
</organism>
<comment type="caution">
    <text evidence="2">The sequence shown here is derived from an EMBL/GenBank/DDBJ whole genome shotgun (WGS) entry which is preliminary data.</text>
</comment>
<evidence type="ECO:0000313" key="3">
    <source>
        <dbReference type="Proteomes" id="UP000766904"/>
    </source>
</evidence>
<reference evidence="2" key="1">
    <citation type="submission" date="2017-11" db="EMBL/GenBank/DDBJ databases">
        <authorList>
            <person name="Kajale S.C."/>
            <person name="Sharma A."/>
        </authorList>
    </citation>
    <scope>NUCLEOTIDE SEQUENCE</scope>
    <source>
        <strain evidence="2">LS1_42</strain>
    </source>
</reference>
<proteinExistence type="predicted"/>
<dbReference type="Proteomes" id="UP000766904">
    <property type="component" value="Unassembled WGS sequence"/>
</dbReference>
<gene>
    <name evidence="2" type="ORF">CV102_19800</name>
</gene>
<accession>A0A8J8TP37</accession>
<protein>
    <recommendedName>
        <fullName evidence="1">Halobacterial output domain-containing protein</fullName>
    </recommendedName>
</protein>
<sequence>MPGDDTPSEDGSECTTSMRVLETIGEADGVDPIDLEPPLNDVVDASALDLLFEPTTGDDMTRHGRVSFTYRTHDVTVYSDGRVELE</sequence>
<dbReference type="AlphaFoldDB" id="A0A8J8TP37"/>
<dbReference type="Pfam" id="PF18545">
    <property type="entry name" value="HalOD1"/>
    <property type="match status" value="1"/>
</dbReference>